<gene>
    <name evidence="2" type="ORF">DEH84_05360</name>
</gene>
<dbReference type="GO" id="GO:0045732">
    <property type="term" value="P:positive regulation of protein catabolic process"/>
    <property type="evidence" value="ECO:0007669"/>
    <property type="project" value="TreeGrafter"/>
</dbReference>
<keyword evidence="3" id="KW-1185">Reference proteome</keyword>
<dbReference type="GO" id="GO:0005840">
    <property type="term" value="C:ribosome"/>
    <property type="evidence" value="ECO:0007669"/>
    <property type="project" value="TreeGrafter"/>
</dbReference>
<accession>A0A2U8FR65</accession>
<evidence type="ECO:0000313" key="2">
    <source>
        <dbReference type="EMBL" id="AWI52914.1"/>
    </source>
</evidence>
<keyword evidence="2" id="KW-0645">Protease</keyword>
<dbReference type="Gene3D" id="2.30.30.220">
    <property type="entry name" value="SspB-like"/>
    <property type="match status" value="1"/>
</dbReference>
<dbReference type="PANTHER" id="PTHR37486">
    <property type="entry name" value="STRINGENT STARVATION PROTEIN B"/>
    <property type="match status" value="1"/>
</dbReference>
<sequence>MSTEQEAQGSSTRPYLIRALHDWCTDNGFTPYLAVYVDRSVQVPQEYVKNNEIVLNVSFEATSQLQLGNEFIEFKARFGGVARDIAVPVDHVIAIYARENGQGMAFPVPTSLGGEGQDAPPSTGTVVDGVHEGVDRAPATKEEATERPPALRLARTPKPAKSRPVEPVAVVDKGSEDPPPEPPGGGARPTLRRVK</sequence>
<dbReference type="InterPro" id="IPR036760">
    <property type="entry name" value="SspB-like_sf"/>
</dbReference>
<reference evidence="2 3" key="1">
    <citation type="submission" date="2018-05" db="EMBL/GenBank/DDBJ databases">
        <title>complete genome sequence of Aquabacterium olei NBRC 110486.</title>
        <authorList>
            <person name="Tang B."/>
            <person name="Chang J."/>
            <person name="Zhang L."/>
            <person name="Yang H."/>
        </authorList>
    </citation>
    <scope>NUCLEOTIDE SEQUENCE [LARGE SCALE GENOMIC DNA]</scope>
    <source>
        <strain evidence="2 3">NBRC 110486</strain>
    </source>
</reference>
<evidence type="ECO:0000256" key="1">
    <source>
        <dbReference type="SAM" id="MobiDB-lite"/>
    </source>
</evidence>
<dbReference type="EMBL" id="CP029210">
    <property type="protein sequence ID" value="AWI52914.1"/>
    <property type="molecule type" value="Genomic_DNA"/>
</dbReference>
<dbReference type="KEGG" id="aon:DEH84_05360"/>
<dbReference type="RefSeq" id="WP_109035448.1">
    <property type="nucleotide sequence ID" value="NZ_CP029210.1"/>
</dbReference>
<dbReference type="Pfam" id="PF04386">
    <property type="entry name" value="SspB"/>
    <property type="match status" value="1"/>
</dbReference>
<protein>
    <submittedName>
        <fullName evidence="2">ClpXP protease specificity-enhancing factor</fullName>
    </submittedName>
</protein>
<evidence type="ECO:0000313" key="3">
    <source>
        <dbReference type="Proteomes" id="UP000244892"/>
    </source>
</evidence>
<dbReference type="OrthoDB" id="9797358at2"/>
<feature type="compositionally biased region" description="Basic and acidic residues" evidence="1">
    <location>
        <begin position="129"/>
        <end position="146"/>
    </location>
</feature>
<dbReference type="SUPFAM" id="SSF101738">
    <property type="entry name" value="SspB-like"/>
    <property type="match status" value="1"/>
</dbReference>
<dbReference type="GO" id="GO:0005829">
    <property type="term" value="C:cytosol"/>
    <property type="evidence" value="ECO:0007669"/>
    <property type="project" value="TreeGrafter"/>
</dbReference>
<dbReference type="GO" id="GO:0008233">
    <property type="term" value="F:peptidase activity"/>
    <property type="evidence" value="ECO:0007669"/>
    <property type="project" value="UniProtKB-KW"/>
</dbReference>
<proteinExistence type="predicted"/>
<dbReference type="NCBIfam" id="NF008769">
    <property type="entry name" value="PRK11798.2-5"/>
    <property type="match status" value="1"/>
</dbReference>
<feature type="region of interest" description="Disordered" evidence="1">
    <location>
        <begin position="112"/>
        <end position="195"/>
    </location>
</feature>
<keyword evidence="2" id="KW-0378">Hydrolase</keyword>
<name>A0A2U8FR65_9BURK</name>
<dbReference type="PANTHER" id="PTHR37486:SF1">
    <property type="entry name" value="STRINGENT STARVATION PROTEIN B"/>
    <property type="match status" value="1"/>
</dbReference>
<dbReference type="InterPro" id="IPR007481">
    <property type="entry name" value="SspB"/>
</dbReference>
<dbReference type="Proteomes" id="UP000244892">
    <property type="component" value="Chromosome"/>
</dbReference>
<organism evidence="2 3">
    <name type="scientific">Aquabacterium olei</name>
    <dbReference type="NCBI Taxonomy" id="1296669"/>
    <lineage>
        <taxon>Bacteria</taxon>
        <taxon>Pseudomonadati</taxon>
        <taxon>Pseudomonadota</taxon>
        <taxon>Betaproteobacteria</taxon>
        <taxon>Burkholderiales</taxon>
        <taxon>Aquabacterium</taxon>
    </lineage>
</organism>
<dbReference type="GO" id="GO:0006508">
    <property type="term" value="P:proteolysis"/>
    <property type="evidence" value="ECO:0007669"/>
    <property type="project" value="UniProtKB-KW"/>
</dbReference>
<dbReference type="AlphaFoldDB" id="A0A2U8FR65"/>